<reference evidence="1 2" key="1">
    <citation type="submission" date="2014-04" db="EMBL/GenBank/DDBJ databases">
        <authorList>
            <consortium name="DOE Joint Genome Institute"/>
            <person name="Kuo A."/>
            <person name="Kohler A."/>
            <person name="Nagy L.G."/>
            <person name="Floudas D."/>
            <person name="Copeland A."/>
            <person name="Barry K.W."/>
            <person name="Cichocki N."/>
            <person name="Veneault-Fourrey C."/>
            <person name="LaButti K."/>
            <person name="Lindquist E.A."/>
            <person name="Lipzen A."/>
            <person name="Lundell T."/>
            <person name="Morin E."/>
            <person name="Murat C."/>
            <person name="Sun H."/>
            <person name="Tunlid A."/>
            <person name="Henrissat B."/>
            <person name="Grigoriev I.V."/>
            <person name="Hibbett D.S."/>
            <person name="Martin F."/>
            <person name="Nordberg H.P."/>
            <person name="Cantor M.N."/>
            <person name="Hua S.X."/>
        </authorList>
    </citation>
    <scope>NUCLEOTIDE SEQUENCE [LARGE SCALE GENOMIC DNA]</scope>
    <source>
        <strain evidence="1 2">LaAM-08-1</strain>
    </source>
</reference>
<keyword evidence="2" id="KW-1185">Reference proteome</keyword>
<gene>
    <name evidence="1" type="ORF">K443DRAFT_14857</name>
</gene>
<dbReference type="EMBL" id="KN839089">
    <property type="protein sequence ID" value="KIJ90897.1"/>
    <property type="molecule type" value="Genomic_DNA"/>
</dbReference>
<dbReference type="Proteomes" id="UP000054477">
    <property type="component" value="Unassembled WGS sequence"/>
</dbReference>
<organism evidence="1 2">
    <name type="scientific">Laccaria amethystina LaAM-08-1</name>
    <dbReference type="NCBI Taxonomy" id="1095629"/>
    <lineage>
        <taxon>Eukaryota</taxon>
        <taxon>Fungi</taxon>
        <taxon>Dikarya</taxon>
        <taxon>Basidiomycota</taxon>
        <taxon>Agaricomycotina</taxon>
        <taxon>Agaricomycetes</taxon>
        <taxon>Agaricomycetidae</taxon>
        <taxon>Agaricales</taxon>
        <taxon>Agaricineae</taxon>
        <taxon>Hydnangiaceae</taxon>
        <taxon>Laccaria</taxon>
    </lineage>
</organism>
<dbReference type="HOGENOM" id="CLU_3069051_0_0_1"/>
<evidence type="ECO:0000313" key="2">
    <source>
        <dbReference type="Proteomes" id="UP000054477"/>
    </source>
</evidence>
<dbReference type="AlphaFoldDB" id="A0A0C9X2U7"/>
<protein>
    <submittedName>
        <fullName evidence="1">Uncharacterized protein</fullName>
    </submittedName>
</protein>
<reference evidence="2" key="2">
    <citation type="submission" date="2015-01" db="EMBL/GenBank/DDBJ databases">
        <title>Evolutionary Origins and Diversification of the Mycorrhizal Mutualists.</title>
        <authorList>
            <consortium name="DOE Joint Genome Institute"/>
            <consortium name="Mycorrhizal Genomics Consortium"/>
            <person name="Kohler A."/>
            <person name="Kuo A."/>
            <person name="Nagy L.G."/>
            <person name="Floudas D."/>
            <person name="Copeland A."/>
            <person name="Barry K.W."/>
            <person name="Cichocki N."/>
            <person name="Veneault-Fourrey C."/>
            <person name="LaButti K."/>
            <person name="Lindquist E.A."/>
            <person name="Lipzen A."/>
            <person name="Lundell T."/>
            <person name="Morin E."/>
            <person name="Murat C."/>
            <person name="Riley R."/>
            <person name="Ohm R."/>
            <person name="Sun H."/>
            <person name="Tunlid A."/>
            <person name="Henrissat B."/>
            <person name="Grigoriev I.V."/>
            <person name="Hibbett D.S."/>
            <person name="Martin F."/>
        </authorList>
    </citation>
    <scope>NUCLEOTIDE SEQUENCE [LARGE SCALE GENOMIC DNA]</scope>
    <source>
        <strain evidence="2">LaAM-08-1</strain>
    </source>
</reference>
<proteinExistence type="predicted"/>
<name>A0A0C9X2U7_9AGAR</name>
<accession>A0A0C9X2U7</accession>
<sequence length="53" mass="5810">MTQALLAYPEALPERNLTQAQVLFKAEAQKGLHDVLGRVTNPVTMSLEFVVVA</sequence>
<evidence type="ECO:0000313" key="1">
    <source>
        <dbReference type="EMBL" id="KIJ90897.1"/>
    </source>
</evidence>